<accession>A0ABP2I470</accession>
<evidence type="ECO:0000313" key="1">
    <source>
        <dbReference type="EMBL" id="EFF64564.1"/>
    </source>
</evidence>
<dbReference type="RefSeq" id="WP_006783864.1">
    <property type="nucleotide sequence ID" value="NZ_ADMN01000034.1"/>
</dbReference>
<comment type="caution">
    <text evidence="1">The sequence shown here is derived from an EMBL/GenBank/DDBJ whole genome shotgun (WGS) entry which is preliminary data.</text>
</comment>
<evidence type="ECO:0008006" key="3">
    <source>
        <dbReference type="Google" id="ProtNLM"/>
    </source>
</evidence>
<evidence type="ECO:0000313" key="2">
    <source>
        <dbReference type="Proteomes" id="UP000002938"/>
    </source>
</evidence>
<organism evidence="1 2">
    <name type="scientific">Turicibacter sanguinis PC909</name>
    <dbReference type="NCBI Taxonomy" id="702450"/>
    <lineage>
        <taxon>Bacteria</taxon>
        <taxon>Bacillati</taxon>
        <taxon>Bacillota</taxon>
        <taxon>Erysipelotrichia</taxon>
        <taxon>Erysipelotrichales</taxon>
        <taxon>Turicibacteraceae</taxon>
        <taxon>Turicibacter</taxon>
    </lineage>
</organism>
<gene>
    <name evidence="1" type="ORF">CUW_2198</name>
</gene>
<proteinExistence type="predicted"/>
<sequence length="343" mass="40357">MADIHYFPRYSQKENMVTNNTLLLFNRLYQHHTYRFKQFINLILEDSDLELDTTVKFSQQVKATGSIPDAVIEQESFKIVIETKLYGQQNLPQLMGHLTSFSNEDKQILLWINTDPISQMYREEIEKEINIYNRGHKTSIQFAFTTFKEICKKFKEVLNPYEVEMIDLINDFEAFCYDANLIPHHESLMRSLLTSKTLERNFKYNLYYAPRTRNYRLHKYIGLYGAKAIRGIGEVSCIIDADFNHDTQELDIINTLQGHLSPQQKQDIIDVIKEVLEIEGKNLGAEDQRFFLVKQFIPCEFKKITKGAPLGTRYFDLTQFIENFTDEMPIEEIAQQLNQATWN</sequence>
<dbReference type="Proteomes" id="UP000002938">
    <property type="component" value="Unassembled WGS sequence"/>
</dbReference>
<dbReference type="EMBL" id="ADMN01000034">
    <property type="protein sequence ID" value="EFF64564.1"/>
    <property type="molecule type" value="Genomic_DNA"/>
</dbReference>
<keyword evidence="2" id="KW-1185">Reference proteome</keyword>
<protein>
    <recommendedName>
        <fullName evidence="3">PD-(D/E)XK nuclease family protein</fullName>
    </recommendedName>
</protein>
<reference evidence="1 2" key="1">
    <citation type="journal article" date="2011" name="J. Bacteriol.">
        <title>Draft Genome Sequence of Turicibacter sanguinis PC909, Isolated from Human Feces.</title>
        <authorList>
            <person name="Cuiv P.O."/>
            <person name="Klaassens E.S."/>
            <person name="Durkin A.S."/>
            <person name="Harkins D.M."/>
            <person name="Foster L."/>
            <person name="McCorrison J."/>
            <person name="Torralba M."/>
            <person name="Nelson K.E."/>
            <person name="Morrison M."/>
        </authorList>
    </citation>
    <scope>NUCLEOTIDE SEQUENCE [LARGE SCALE GENOMIC DNA]</scope>
    <source>
        <strain evidence="1 2">PC909</strain>
    </source>
</reference>
<name>A0ABP2I470_9FIRM</name>